<dbReference type="CDD" id="cd00160">
    <property type="entry name" value="RhoGEF"/>
    <property type="match status" value="1"/>
</dbReference>
<dbReference type="RefSeq" id="XP_066933146.1">
    <property type="nucleotide sequence ID" value="XM_067077045.1"/>
</dbReference>
<organism evidence="3 4">
    <name type="scientific">Clytia hemisphaerica</name>
    <dbReference type="NCBI Taxonomy" id="252671"/>
    <lineage>
        <taxon>Eukaryota</taxon>
        <taxon>Metazoa</taxon>
        <taxon>Cnidaria</taxon>
        <taxon>Hydrozoa</taxon>
        <taxon>Hydroidolina</taxon>
        <taxon>Leptothecata</taxon>
        <taxon>Obeliida</taxon>
        <taxon>Clytiidae</taxon>
        <taxon>Clytia</taxon>
    </lineage>
</organism>
<dbReference type="Pfam" id="PF00621">
    <property type="entry name" value="RhoGEF"/>
    <property type="match status" value="1"/>
</dbReference>
<dbReference type="GO" id="GO:0019898">
    <property type="term" value="C:extrinsic component of membrane"/>
    <property type="evidence" value="ECO:0007669"/>
    <property type="project" value="TreeGrafter"/>
</dbReference>
<dbReference type="Proteomes" id="UP000594262">
    <property type="component" value="Unplaced"/>
</dbReference>
<evidence type="ECO:0000256" key="1">
    <source>
        <dbReference type="ARBA" id="ARBA00022658"/>
    </source>
</evidence>
<evidence type="ECO:0000313" key="4">
    <source>
        <dbReference type="Proteomes" id="UP000594262"/>
    </source>
</evidence>
<dbReference type="PANTHER" id="PTHR22826:SF106">
    <property type="entry name" value="TRIO, ISOFORM A"/>
    <property type="match status" value="1"/>
</dbReference>
<name>A0A7M5XDG3_9CNID</name>
<dbReference type="Pfam" id="PF22697">
    <property type="entry name" value="SOS1_NGEF_PH"/>
    <property type="match status" value="1"/>
</dbReference>
<dbReference type="InterPro" id="IPR000219">
    <property type="entry name" value="DH_dom"/>
</dbReference>
<evidence type="ECO:0000259" key="2">
    <source>
        <dbReference type="PROSITE" id="PS50010"/>
    </source>
</evidence>
<feature type="domain" description="DH" evidence="2">
    <location>
        <begin position="260"/>
        <end position="438"/>
    </location>
</feature>
<dbReference type="InterPro" id="IPR035899">
    <property type="entry name" value="DBL_dom_sf"/>
</dbReference>
<dbReference type="InterPro" id="IPR011993">
    <property type="entry name" value="PH-like_dom_sf"/>
</dbReference>
<keyword evidence="1" id="KW-0344">Guanine-nucleotide releasing factor</keyword>
<dbReference type="AlphaFoldDB" id="A0A7M5XDG3"/>
<dbReference type="PROSITE" id="PS50010">
    <property type="entry name" value="DH_2"/>
    <property type="match status" value="1"/>
</dbReference>
<accession>A0A7M5XDG3</accession>
<reference evidence="3" key="1">
    <citation type="submission" date="2021-01" db="UniProtKB">
        <authorList>
            <consortium name="EnsemblMetazoa"/>
        </authorList>
    </citation>
    <scope>IDENTIFICATION</scope>
</reference>
<proteinExistence type="predicted"/>
<keyword evidence="4" id="KW-1185">Reference proteome</keyword>
<dbReference type="InterPro" id="IPR055251">
    <property type="entry name" value="SOS1_NGEF_PH"/>
</dbReference>
<dbReference type="InterPro" id="IPR051336">
    <property type="entry name" value="RhoGEF_Guanine_NuclExch_SF"/>
</dbReference>
<dbReference type="PROSITE" id="PS00028">
    <property type="entry name" value="ZINC_FINGER_C2H2_1"/>
    <property type="match status" value="1"/>
</dbReference>
<dbReference type="GO" id="GO:0005737">
    <property type="term" value="C:cytoplasm"/>
    <property type="evidence" value="ECO:0007669"/>
    <property type="project" value="TreeGrafter"/>
</dbReference>
<sequence length="709" mass="82253">MVLEAIPERPESVIEDQNNNILNSDHLQKANKRKLQKSYNPVTNMASQPQDHECTYCLKIFQSKATLDIHLMTKRHDWQLKKAIENMDSINNEVTTEDDFAKHYLTSGRNETQQEHSPTLCKEGRYSNGSLVSSEEGYYSTDSDETKHMNTYSTTTANGPTCQRRGGVIANGAVDMASYKQRPSVIRLKRMKMEELKEIYKQYAASRGSGDLYKNLLDTYVDFNFYPDAENRQFSDSEVVNVSAKSNRKYSVSEKEALMRRDLVLTEMADTEKNYVDDLAFIINEYFPLMDKDEVSEDLNGDFEKIFGNIQEIYKFHSRIFSEKIEDCLEDPQLLNETFCQYEDELATLYSQYCKCKPYADEALHNHQDEIDMLRRKYLPKVKFLLKDYLVTPVQRLMKYQLLLITAKKYSEKSVAHKIVIKDAIEVMDRVPKLANDAMHVELIKGYEGFLQSEDLLFQEVIEVDPAPKDNKCKPREMRVFIFDSMVMFCDIVPRKGQLAVYKYVGSGQTSLMGITETIQNEPYSFAIFFRKFNSTNIYQCKADNKQTKDEWIQVLKDVIALQMIIMNRASQHTSLDRIDGHKKREGVYRRTSRGKYVNDLVVGETLRQALQGHPRIGEMSERLKNNIERYILNELIMASEGDPSHFKQRSQSIVPISSLVDEWDLKPTCRPRFYSQIDYTRPPYIKDARPKAALVQSITHVSFNQLDA</sequence>
<protein>
    <recommendedName>
        <fullName evidence="2">DH domain-containing protein</fullName>
    </recommendedName>
</protein>
<dbReference type="EnsemblMetazoa" id="CLYHEMT021327.1">
    <property type="protein sequence ID" value="CLYHEMP021327.1"/>
    <property type="gene ID" value="CLYHEMG021327"/>
</dbReference>
<dbReference type="GO" id="GO:0005085">
    <property type="term" value="F:guanyl-nucleotide exchange factor activity"/>
    <property type="evidence" value="ECO:0007669"/>
    <property type="project" value="UniProtKB-KW"/>
</dbReference>
<evidence type="ECO:0000313" key="3">
    <source>
        <dbReference type="EnsemblMetazoa" id="CLYHEMP021327.1"/>
    </source>
</evidence>
<dbReference type="SUPFAM" id="SSF50729">
    <property type="entry name" value="PH domain-like"/>
    <property type="match status" value="1"/>
</dbReference>
<dbReference type="PANTHER" id="PTHR22826">
    <property type="entry name" value="RHO GUANINE EXCHANGE FACTOR-RELATED"/>
    <property type="match status" value="1"/>
</dbReference>
<dbReference type="InterPro" id="IPR013087">
    <property type="entry name" value="Znf_C2H2_type"/>
</dbReference>
<dbReference type="SMART" id="SM00325">
    <property type="entry name" value="RhoGEF"/>
    <property type="match status" value="1"/>
</dbReference>
<dbReference type="SUPFAM" id="SSF48065">
    <property type="entry name" value="DBL homology domain (DH-domain)"/>
    <property type="match status" value="1"/>
</dbReference>
<dbReference type="OrthoDB" id="10256089at2759"/>
<dbReference type="Gene3D" id="2.30.29.30">
    <property type="entry name" value="Pleckstrin-homology domain (PH domain)/Phosphotyrosine-binding domain (PTB)"/>
    <property type="match status" value="1"/>
</dbReference>
<dbReference type="GeneID" id="136820810"/>
<dbReference type="Gene3D" id="1.20.900.10">
    <property type="entry name" value="Dbl homology (DH) domain"/>
    <property type="match status" value="1"/>
</dbReference>